<evidence type="ECO:0000313" key="7">
    <source>
        <dbReference type="EMBL" id="CAD2150534.1"/>
    </source>
</evidence>
<organism evidence="7 8">
    <name type="scientific">Meloidogyne enterolobii</name>
    <name type="common">Root-knot nematode worm</name>
    <name type="synonym">Meloidogyne mayaguensis</name>
    <dbReference type="NCBI Taxonomy" id="390850"/>
    <lineage>
        <taxon>Eukaryota</taxon>
        <taxon>Metazoa</taxon>
        <taxon>Ecdysozoa</taxon>
        <taxon>Nematoda</taxon>
        <taxon>Chromadorea</taxon>
        <taxon>Rhabditida</taxon>
        <taxon>Tylenchina</taxon>
        <taxon>Tylenchomorpha</taxon>
        <taxon>Tylenchoidea</taxon>
        <taxon>Meloidogynidae</taxon>
        <taxon>Meloidogyninae</taxon>
        <taxon>Meloidogyne</taxon>
    </lineage>
</organism>
<dbReference type="Proteomes" id="UP000580250">
    <property type="component" value="Unassembled WGS sequence"/>
</dbReference>
<evidence type="ECO:0000256" key="3">
    <source>
        <dbReference type="ARBA" id="ARBA00012457"/>
    </source>
</evidence>
<dbReference type="AlphaFoldDB" id="A0A6V7U9D0"/>
<gene>
    <name evidence="7" type="ORF">MENT_LOCUS10052</name>
</gene>
<accession>A0A6V7U9D0</accession>
<dbReference type="EC" id="2.7.7.23" evidence="3"/>
<dbReference type="PANTHER" id="PTHR11952">
    <property type="entry name" value="UDP- GLUCOSE PYROPHOSPHORYLASE"/>
    <property type="match status" value="1"/>
</dbReference>
<dbReference type="PANTHER" id="PTHR11952:SF2">
    <property type="entry name" value="LD24639P"/>
    <property type="match status" value="1"/>
</dbReference>
<proteinExistence type="inferred from homology"/>
<dbReference type="InterPro" id="IPR029044">
    <property type="entry name" value="Nucleotide-diphossugar_trans"/>
</dbReference>
<dbReference type="GO" id="GO:0003977">
    <property type="term" value="F:UDP-N-acetylglucosamine diphosphorylase activity"/>
    <property type="evidence" value="ECO:0007669"/>
    <property type="project" value="UniProtKB-EC"/>
</dbReference>
<comment type="caution">
    <text evidence="7">The sequence shown here is derived from an EMBL/GenBank/DDBJ whole genome shotgun (WGS) entry which is preliminary data.</text>
</comment>
<dbReference type="Gene3D" id="3.90.550.10">
    <property type="entry name" value="Spore Coat Polysaccharide Biosynthesis Protein SpsA, Chain A"/>
    <property type="match status" value="1"/>
</dbReference>
<protein>
    <recommendedName>
        <fullName evidence="3">UDP-N-acetylglucosamine diphosphorylase</fullName>
        <ecNumber evidence="3">2.7.7.23</ecNumber>
    </recommendedName>
</protein>
<dbReference type="InterPro" id="IPR002618">
    <property type="entry name" value="UDPGP_fam"/>
</dbReference>
<evidence type="ECO:0000256" key="1">
    <source>
        <dbReference type="ARBA" id="ARBA00005208"/>
    </source>
</evidence>
<reference evidence="7 8" key="1">
    <citation type="submission" date="2020-08" db="EMBL/GenBank/DDBJ databases">
        <authorList>
            <person name="Koutsovoulos G."/>
            <person name="Danchin GJ E."/>
        </authorList>
    </citation>
    <scope>NUCLEOTIDE SEQUENCE [LARGE SCALE GENOMIC DNA]</scope>
</reference>
<dbReference type="InterPro" id="IPR039741">
    <property type="entry name" value="UDP-sugar_pyrophosphorylase"/>
</dbReference>
<dbReference type="Pfam" id="PF01704">
    <property type="entry name" value="UDPGP"/>
    <property type="match status" value="1"/>
</dbReference>
<evidence type="ECO:0000256" key="4">
    <source>
        <dbReference type="ARBA" id="ARBA00022679"/>
    </source>
</evidence>
<sequence>MFRFVRSGSNIISLKRVAKFFSPDGSGGIYQTILPVLSKFEKAGLEYFYVCSDNNVLCRVPDLHMVGCAIGKTADCVAKVIEKKMSSEEIGNLKVLDSSKISKQVAEKRNPKNPIKLIFREGSIGNTFFTLDFLKEACLQYDSLPFHEIQKSIPFWNPNTRKIIHPVGKNGIKKERFIYDALFHANNFMMWKVSKTEFSPLKNIEGVDCRSKCVLDFNSFAGDDIREMVKQFCRKRK</sequence>
<evidence type="ECO:0000256" key="6">
    <source>
        <dbReference type="ARBA" id="ARBA00048493"/>
    </source>
</evidence>
<keyword evidence="4" id="KW-0808">Transferase</keyword>
<comment type="similarity">
    <text evidence="2">Belongs to the UDPGP type 1 family.</text>
</comment>
<comment type="pathway">
    <text evidence="1">Nucleotide-sugar biosynthesis; UDP-N-acetyl-alpha-D-glucosamine biosynthesis; UDP-N-acetyl-alpha-D-glucosamine from N-acetyl-alpha-D-glucosamine 1-phosphate: step 1/1.</text>
</comment>
<evidence type="ECO:0000256" key="5">
    <source>
        <dbReference type="ARBA" id="ARBA00022695"/>
    </source>
</evidence>
<dbReference type="OrthoDB" id="532420at2759"/>
<keyword evidence="5" id="KW-0548">Nucleotidyltransferase</keyword>
<comment type="catalytic activity">
    <reaction evidence="6">
        <text>N-acetyl-alpha-D-glucosamine 1-phosphate + UTP + H(+) = UDP-N-acetyl-alpha-D-glucosamine + diphosphate</text>
        <dbReference type="Rhea" id="RHEA:13509"/>
        <dbReference type="ChEBI" id="CHEBI:15378"/>
        <dbReference type="ChEBI" id="CHEBI:33019"/>
        <dbReference type="ChEBI" id="CHEBI:46398"/>
        <dbReference type="ChEBI" id="CHEBI:57705"/>
        <dbReference type="ChEBI" id="CHEBI:57776"/>
        <dbReference type="EC" id="2.7.7.23"/>
    </reaction>
</comment>
<dbReference type="EMBL" id="CAJEWN010000046">
    <property type="protein sequence ID" value="CAD2150534.1"/>
    <property type="molecule type" value="Genomic_DNA"/>
</dbReference>
<evidence type="ECO:0000256" key="2">
    <source>
        <dbReference type="ARBA" id="ARBA00010401"/>
    </source>
</evidence>
<evidence type="ECO:0000313" key="8">
    <source>
        <dbReference type="Proteomes" id="UP000580250"/>
    </source>
</evidence>
<dbReference type="SUPFAM" id="SSF53448">
    <property type="entry name" value="Nucleotide-diphospho-sugar transferases"/>
    <property type="match status" value="1"/>
</dbReference>
<name>A0A6V7U9D0_MELEN</name>